<dbReference type="AlphaFoldDB" id="A0AAD0MS37"/>
<dbReference type="EMBL" id="CP028108">
    <property type="protein sequence ID" value="AVQ25999.1"/>
    <property type="molecule type" value="Genomic_DNA"/>
</dbReference>
<evidence type="ECO:0000259" key="2">
    <source>
        <dbReference type="Pfam" id="PF24032"/>
    </source>
</evidence>
<dbReference type="InterPro" id="IPR056937">
    <property type="entry name" value="YqbQ/XkdQ"/>
</dbReference>
<feature type="compositionally biased region" description="Basic and acidic residues" evidence="1">
    <location>
        <begin position="117"/>
        <end position="148"/>
    </location>
</feature>
<dbReference type="KEGG" id="fpei:C4N17_10330"/>
<evidence type="ECO:0000313" key="3">
    <source>
        <dbReference type="EMBL" id="AVQ25999.1"/>
    </source>
</evidence>
<gene>
    <name evidence="3" type="ORF">C4N17_10330</name>
</gene>
<dbReference type="RefSeq" id="WP_008793822.1">
    <property type="nucleotide sequence ID" value="NZ_CABKNO010000005.1"/>
</dbReference>
<reference evidence="3 4" key="1">
    <citation type="submission" date="2018-03" db="EMBL/GenBank/DDBJ databases">
        <title>Complete Fusobacterium genomes using hybrid Minion sequencing.</title>
        <authorList>
            <person name="Slade D.J."/>
            <person name="Lahmers K."/>
        </authorList>
    </citation>
    <scope>NUCLEOTIDE SEQUENCE [LARGE SCALE GENOMIC DNA]</scope>
    <source>
        <strain evidence="3 4">2_1_31</strain>
    </source>
</reference>
<dbReference type="Proteomes" id="UP000241472">
    <property type="component" value="Chromosome"/>
</dbReference>
<evidence type="ECO:0000313" key="4">
    <source>
        <dbReference type="Proteomes" id="UP000241472"/>
    </source>
</evidence>
<proteinExistence type="predicted"/>
<organism evidence="3 4">
    <name type="scientific">Fusobacterium periodonticum</name>
    <dbReference type="NCBI Taxonomy" id="860"/>
    <lineage>
        <taxon>Bacteria</taxon>
        <taxon>Fusobacteriati</taxon>
        <taxon>Fusobacteriota</taxon>
        <taxon>Fusobacteriia</taxon>
        <taxon>Fusobacteriales</taxon>
        <taxon>Fusobacteriaceae</taxon>
        <taxon>Fusobacterium</taxon>
    </lineage>
</organism>
<evidence type="ECO:0000256" key="1">
    <source>
        <dbReference type="SAM" id="MobiDB-lite"/>
    </source>
</evidence>
<dbReference type="Pfam" id="PF24032">
    <property type="entry name" value="YQBQ"/>
    <property type="match status" value="1"/>
</dbReference>
<feature type="domain" description="YqbQ/XkdQ" evidence="2">
    <location>
        <begin position="28"/>
        <end position="98"/>
    </location>
</feature>
<name>A0AAD0MS37_9FUSO</name>
<feature type="region of interest" description="Disordered" evidence="1">
    <location>
        <begin position="117"/>
        <end position="154"/>
    </location>
</feature>
<accession>A0AAD0MS37</accession>
<sequence length="171" mass="19200">MLDDGGYVAFKEKADKTKTKKRVKKAKTKKIKTKGKSQAKKVAEKTLKDSLKQEYSINLTVDGDVKYCAGCIIELDDSFGRFAGRYVIDKVTHNIDGDYSCDIEAFKVGARQNAEERAKSIDKAKRDKAEKEKAKTANTRKKERELKKANKIKSKKVVSKNAGYLEARGSK</sequence>
<protein>
    <recommendedName>
        <fullName evidence="2">YqbQ/XkdQ domain-containing protein</fullName>
    </recommendedName>
</protein>